<reference evidence="7" key="3">
    <citation type="submission" date="2025-09" db="UniProtKB">
        <authorList>
            <consortium name="Ensembl"/>
        </authorList>
    </citation>
    <scope>IDENTIFICATION</scope>
</reference>
<feature type="domain" description="L1 transposable element RRM" evidence="4">
    <location>
        <begin position="132"/>
        <end position="228"/>
    </location>
</feature>
<evidence type="ECO:0000256" key="2">
    <source>
        <dbReference type="SAM" id="Coils"/>
    </source>
</evidence>
<feature type="region of interest" description="Disordered" evidence="3">
    <location>
        <begin position="1"/>
        <end position="28"/>
    </location>
</feature>
<dbReference type="InterPro" id="IPR043636">
    <property type="entry name" value="L1_RRM_dom"/>
</dbReference>
<dbReference type="Pfam" id="PF17489">
    <property type="entry name" value="Tnp_22_trimer"/>
    <property type="match status" value="1"/>
</dbReference>
<dbReference type="Proteomes" id="UP000694554">
    <property type="component" value="Chromosome 3"/>
</dbReference>
<dbReference type="Pfam" id="PF02994">
    <property type="entry name" value="Transposase_22"/>
    <property type="match status" value="1"/>
</dbReference>
<dbReference type="InterPro" id="IPR042566">
    <property type="entry name" value="L1_C"/>
</dbReference>
<evidence type="ECO:0008006" key="9">
    <source>
        <dbReference type="Google" id="ProtNLM"/>
    </source>
</evidence>
<organism evidence="7 8">
    <name type="scientific">Phocoena sinus</name>
    <name type="common">Vaquita</name>
    <dbReference type="NCBI Taxonomy" id="42100"/>
    <lineage>
        <taxon>Eukaryota</taxon>
        <taxon>Metazoa</taxon>
        <taxon>Chordata</taxon>
        <taxon>Craniata</taxon>
        <taxon>Vertebrata</taxon>
        <taxon>Euteleostomi</taxon>
        <taxon>Mammalia</taxon>
        <taxon>Eutheria</taxon>
        <taxon>Laurasiatheria</taxon>
        <taxon>Artiodactyla</taxon>
        <taxon>Whippomorpha</taxon>
        <taxon>Cetacea</taxon>
        <taxon>Odontoceti</taxon>
        <taxon>Phocoenidae</taxon>
        <taxon>Phocoena</taxon>
    </lineage>
</organism>
<keyword evidence="2" id="KW-0175">Coiled coil</keyword>
<evidence type="ECO:0000313" key="8">
    <source>
        <dbReference type="Proteomes" id="UP000694554"/>
    </source>
</evidence>
<dbReference type="PANTHER" id="PTHR11505">
    <property type="entry name" value="L1 TRANSPOSABLE ELEMENT-RELATED"/>
    <property type="match status" value="1"/>
</dbReference>
<evidence type="ECO:0000259" key="4">
    <source>
        <dbReference type="Pfam" id="PF02994"/>
    </source>
</evidence>
<dbReference type="Gene3D" id="3.30.70.1820">
    <property type="entry name" value="L1 transposable element, RRM domain"/>
    <property type="match status" value="1"/>
</dbReference>
<proteinExistence type="inferred from homology"/>
<keyword evidence="8" id="KW-1185">Reference proteome</keyword>
<dbReference type="FunFam" id="3.30.70.1820:FF:000002">
    <property type="entry name" value="LINE-1 retrotransposable element ORF1 protein"/>
    <property type="match status" value="1"/>
</dbReference>
<feature type="domain" description="L1 transposable element trimerization" evidence="5">
    <location>
        <begin position="91"/>
        <end position="128"/>
    </location>
</feature>
<reference evidence="7" key="1">
    <citation type="submission" date="2019-08" db="EMBL/GenBank/DDBJ databases">
        <title>Phocoena sinus (Vaquita) genome, mPhoSin1, primary haplotype.</title>
        <authorList>
            <person name="Morin P."/>
            <person name="Mountcastle J."/>
            <person name="Fungtammasan C."/>
            <person name="Rhie A."/>
            <person name="Rojas-Bracho L."/>
            <person name="Smith C.R."/>
            <person name="Taylor B.L."/>
            <person name="Gulland F.M.D."/>
            <person name="Musser W."/>
            <person name="Houck M."/>
            <person name="Haase B."/>
            <person name="Paez S."/>
            <person name="Howe K."/>
            <person name="Torrance J."/>
            <person name="Formenti G."/>
            <person name="Phillippy A."/>
            <person name="Ryder O."/>
            <person name="Jarvis E.D."/>
            <person name="Fedrigo O."/>
        </authorList>
    </citation>
    <scope>NUCLEOTIDE SEQUENCE [LARGE SCALE GENOMIC DNA]</scope>
</reference>
<dbReference type="Ensembl" id="ENSPSNT00000002241.1">
    <property type="protein sequence ID" value="ENSPSNP00000001922.1"/>
    <property type="gene ID" value="ENSPSNG00000001516.1"/>
</dbReference>
<dbReference type="InterPro" id="IPR035300">
    <property type="entry name" value="L1_dsRBD"/>
</dbReference>
<dbReference type="InterPro" id="IPR004244">
    <property type="entry name" value="Transposase_22"/>
</dbReference>
<dbReference type="AlphaFoldDB" id="A0A8C9DWJ9"/>
<feature type="domain" description="L1 transposable element dsRBD-like" evidence="6">
    <location>
        <begin position="231"/>
        <end position="295"/>
    </location>
</feature>
<evidence type="ECO:0000259" key="5">
    <source>
        <dbReference type="Pfam" id="PF17489"/>
    </source>
</evidence>
<dbReference type="InterPro" id="IPR035301">
    <property type="entry name" value="L1_trimer"/>
</dbReference>
<dbReference type="GeneTree" id="ENSGT01050000244818"/>
<sequence length="308" mass="36472">MGRQKNTQHMKEQDKNPPDLTNEEEIGNLPEKEFRIMIVRMIQNLGSRMDKMQETVNKDLQELKMKQATMNNAINEIKTTLDRINSRITEAEERISDLEDKVVEITTAEQNKEKRMKRTEDSLRDLWDNMKRTNIRIIGVPEEEERKKGTEKIFEEIIVENFPNMGKEIVNQVQEAQRVPYRINTRRNTPRHILIKLSKIKYKESILKAAREKQQITHKGIPIRLTADLSAETLQARREWQDILKVMKEKSLQPRLLYPARISFTFDGEIKTFTDKQKLREFSTTKPALQQMLKELLWTRNTREGNDL</sequence>
<dbReference type="Pfam" id="PF17490">
    <property type="entry name" value="Tnp_22_dsRBD"/>
    <property type="match status" value="1"/>
</dbReference>
<protein>
    <recommendedName>
        <fullName evidence="9">L1 transposable element RRM domain-containing protein</fullName>
    </recommendedName>
</protein>
<evidence type="ECO:0000256" key="1">
    <source>
        <dbReference type="ARBA" id="ARBA00061640"/>
    </source>
</evidence>
<evidence type="ECO:0000259" key="6">
    <source>
        <dbReference type="Pfam" id="PF17490"/>
    </source>
</evidence>
<reference evidence="7" key="2">
    <citation type="submission" date="2025-08" db="UniProtKB">
        <authorList>
            <consortium name="Ensembl"/>
        </authorList>
    </citation>
    <scope>IDENTIFICATION</scope>
</reference>
<evidence type="ECO:0000256" key="3">
    <source>
        <dbReference type="SAM" id="MobiDB-lite"/>
    </source>
</evidence>
<accession>A0A8C9DWJ9</accession>
<feature type="coiled-coil region" evidence="2">
    <location>
        <begin position="74"/>
        <end position="108"/>
    </location>
</feature>
<comment type="similarity">
    <text evidence="1">Belongs to the transposase 22 family.</text>
</comment>
<name>A0A8C9DWJ9_PHOSS</name>
<evidence type="ECO:0000313" key="7">
    <source>
        <dbReference type="Ensembl" id="ENSPSNP00000001922.1"/>
    </source>
</evidence>
<dbReference type="Gene3D" id="3.30.250.20">
    <property type="entry name" value="L1 transposable element, C-terminal domain"/>
    <property type="match status" value="1"/>
</dbReference>
<dbReference type="Gene3D" id="1.20.5.390">
    <property type="entry name" value="L1 transposable element, trimerization domain"/>
    <property type="match status" value="1"/>
</dbReference>